<gene>
    <name evidence="2" type="primary">Necator_chrIII.g10960</name>
    <name evidence="2" type="ORF">RB195_010195</name>
</gene>
<accession>A0ABR1CXL6</accession>
<evidence type="ECO:0000313" key="3">
    <source>
        <dbReference type="Proteomes" id="UP001303046"/>
    </source>
</evidence>
<name>A0ABR1CXL6_NECAM</name>
<dbReference type="Proteomes" id="UP001303046">
    <property type="component" value="Unassembled WGS sequence"/>
</dbReference>
<proteinExistence type="predicted"/>
<sequence>MFIELSVNICCTPLSDPDNGCAFEVWYNRYEDVISKDGATLDDATKALLIKQSPNSTPSHMPVSRTTFFLKEHGMFP</sequence>
<evidence type="ECO:0000313" key="2">
    <source>
        <dbReference type="EMBL" id="KAK6742780.1"/>
    </source>
</evidence>
<dbReference type="InterPro" id="IPR055510">
    <property type="entry name" value="DUF7083"/>
</dbReference>
<dbReference type="EMBL" id="JAVFWL010000003">
    <property type="protein sequence ID" value="KAK6742780.1"/>
    <property type="molecule type" value="Genomic_DNA"/>
</dbReference>
<dbReference type="Pfam" id="PF23309">
    <property type="entry name" value="DUF7083"/>
    <property type="match status" value="1"/>
</dbReference>
<feature type="domain" description="DUF7083" evidence="1">
    <location>
        <begin position="16"/>
        <end position="50"/>
    </location>
</feature>
<reference evidence="2 3" key="1">
    <citation type="submission" date="2023-08" db="EMBL/GenBank/DDBJ databases">
        <title>A Necator americanus chromosomal reference genome.</title>
        <authorList>
            <person name="Ilik V."/>
            <person name="Petrzelkova K.J."/>
            <person name="Pardy F."/>
            <person name="Fuh T."/>
            <person name="Niatou-Singa F.S."/>
            <person name="Gouil Q."/>
            <person name="Baker L."/>
            <person name="Ritchie M.E."/>
            <person name="Jex A.R."/>
            <person name="Gazzola D."/>
            <person name="Li H."/>
            <person name="Toshio Fujiwara R."/>
            <person name="Zhan B."/>
            <person name="Aroian R.V."/>
            <person name="Pafco B."/>
            <person name="Schwarz E.M."/>
        </authorList>
    </citation>
    <scope>NUCLEOTIDE SEQUENCE [LARGE SCALE GENOMIC DNA]</scope>
    <source>
        <strain evidence="2 3">Aroian</strain>
        <tissue evidence="2">Whole animal</tissue>
    </source>
</reference>
<evidence type="ECO:0000259" key="1">
    <source>
        <dbReference type="Pfam" id="PF23309"/>
    </source>
</evidence>
<organism evidence="2 3">
    <name type="scientific">Necator americanus</name>
    <name type="common">Human hookworm</name>
    <dbReference type="NCBI Taxonomy" id="51031"/>
    <lineage>
        <taxon>Eukaryota</taxon>
        <taxon>Metazoa</taxon>
        <taxon>Ecdysozoa</taxon>
        <taxon>Nematoda</taxon>
        <taxon>Chromadorea</taxon>
        <taxon>Rhabditida</taxon>
        <taxon>Rhabditina</taxon>
        <taxon>Rhabditomorpha</taxon>
        <taxon>Strongyloidea</taxon>
        <taxon>Ancylostomatidae</taxon>
        <taxon>Bunostominae</taxon>
        <taxon>Necator</taxon>
    </lineage>
</organism>
<protein>
    <recommendedName>
        <fullName evidence="1">DUF7083 domain-containing protein</fullName>
    </recommendedName>
</protein>
<comment type="caution">
    <text evidence="2">The sequence shown here is derived from an EMBL/GenBank/DDBJ whole genome shotgun (WGS) entry which is preliminary data.</text>
</comment>
<keyword evidence="3" id="KW-1185">Reference proteome</keyword>